<dbReference type="NCBIfam" id="TIGR00275">
    <property type="entry name" value="aminoacetone oxidase family FAD-binding enzyme"/>
    <property type="match status" value="1"/>
</dbReference>
<evidence type="ECO:0000259" key="4">
    <source>
        <dbReference type="Pfam" id="PF03486"/>
    </source>
</evidence>
<dbReference type="InterPro" id="IPR036188">
    <property type="entry name" value="FAD/NAD-bd_sf"/>
</dbReference>
<evidence type="ECO:0008006" key="8">
    <source>
        <dbReference type="Google" id="ProtNLM"/>
    </source>
</evidence>
<gene>
    <name evidence="6" type="ORF">BU251_06050</name>
</gene>
<organism evidence="6 7">
    <name type="scientific">Velamenicoccus archaeovorus</name>
    <dbReference type="NCBI Taxonomy" id="1930593"/>
    <lineage>
        <taxon>Bacteria</taxon>
        <taxon>Pseudomonadati</taxon>
        <taxon>Candidatus Omnitrophota</taxon>
        <taxon>Candidatus Velamenicoccus</taxon>
    </lineage>
</organism>
<comment type="cofactor">
    <cofactor evidence="1">
        <name>FAD</name>
        <dbReference type="ChEBI" id="CHEBI:57692"/>
    </cofactor>
</comment>
<dbReference type="PRINTS" id="PR00411">
    <property type="entry name" value="PNDRDTASEI"/>
</dbReference>
<proteinExistence type="predicted"/>
<feature type="domain" description="RsdA/BaiN/AoA(So)-like insert" evidence="5">
    <location>
        <begin position="193"/>
        <end position="355"/>
    </location>
</feature>
<dbReference type="SUPFAM" id="SSF51905">
    <property type="entry name" value="FAD/NAD(P)-binding domain"/>
    <property type="match status" value="1"/>
</dbReference>
<evidence type="ECO:0000256" key="2">
    <source>
        <dbReference type="ARBA" id="ARBA00022630"/>
    </source>
</evidence>
<dbReference type="PANTHER" id="PTHR42887:SF2">
    <property type="entry name" value="OS12G0638800 PROTEIN"/>
    <property type="match status" value="1"/>
</dbReference>
<dbReference type="Proteomes" id="UP000287243">
    <property type="component" value="Chromosome"/>
</dbReference>
<dbReference type="InterPro" id="IPR057661">
    <property type="entry name" value="RsdA/BaiN/AoA(So)_Rossmann"/>
</dbReference>
<dbReference type="PANTHER" id="PTHR42887">
    <property type="entry name" value="OS12G0638800 PROTEIN"/>
    <property type="match status" value="1"/>
</dbReference>
<dbReference type="OrthoDB" id="9773233at2"/>
<keyword evidence="2" id="KW-0285">Flavoprotein</keyword>
<evidence type="ECO:0000313" key="7">
    <source>
        <dbReference type="Proteomes" id="UP000287243"/>
    </source>
</evidence>
<dbReference type="KEGG" id="vai:BU251_06050"/>
<dbReference type="Pfam" id="PF22780">
    <property type="entry name" value="HI0933_like_1st"/>
    <property type="match status" value="1"/>
</dbReference>
<dbReference type="EMBL" id="CP019384">
    <property type="protein sequence ID" value="QAT17322.1"/>
    <property type="molecule type" value="Genomic_DNA"/>
</dbReference>
<evidence type="ECO:0000259" key="5">
    <source>
        <dbReference type="Pfam" id="PF22780"/>
    </source>
</evidence>
<keyword evidence="3" id="KW-0274">FAD</keyword>
<protein>
    <recommendedName>
        <fullName evidence="8">Aminoacetone oxidase family FAD-binding enzyme</fullName>
    </recommendedName>
</protein>
<evidence type="ECO:0000256" key="3">
    <source>
        <dbReference type="ARBA" id="ARBA00022827"/>
    </source>
</evidence>
<evidence type="ECO:0000256" key="1">
    <source>
        <dbReference type="ARBA" id="ARBA00001974"/>
    </source>
</evidence>
<sequence length="416" mass="44273">MDYHPIVIIGGGPAGIMAACRAADLKVPAVVLLERNASLARKLGLTGKGRCNLTNEAPVDEFCRRFGANGLFLRNAFGRFFSEDLTAFFEDRGLKLKKERQGRVFPTTDSSSSIIAVLSSELKKLSVDVRLGRHVRKVGLDGGTKTVIFDDGSSLECRLLIIATGGASYPQTGSTGDGFTWAGDLGHTVVPLRAGLVPLETREGFVKDLQGLTLKNIRLIFSQGSCKLETPVGELLFTHFGVSGPLVLDHSVSVVAWLEKGGVGVLLDLKPGLALGELDKKLQAELRAAANTGVGNYLKNLLPQRMVGVVAAQAAVDAGKKCHQVTVQERRRLAASLKGFSFTVHRARPIDEAMVTCGGVSLKEINPKTMESRLVPGLYFCGEVLDLAASSGGYNLQAAFSTGFVAGESAALNAKY</sequence>
<dbReference type="InterPro" id="IPR004792">
    <property type="entry name" value="BaiN-like"/>
</dbReference>
<dbReference type="AlphaFoldDB" id="A0A410P5D5"/>
<dbReference type="Gene3D" id="2.40.30.10">
    <property type="entry name" value="Translation factors"/>
    <property type="match status" value="1"/>
</dbReference>
<dbReference type="InterPro" id="IPR023166">
    <property type="entry name" value="BaiN-like_dom_sf"/>
</dbReference>
<dbReference type="InterPro" id="IPR055178">
    <property type="entry name" value="RsdA/BaiN/AoA(So)-like_dom"/>
</dbReference>
<accession>A0A410P5D5</accession>
<name>A0A410P5D5_VELA1</name>
<dbReference type="Pfam" id="PF03486">
    <property type="entry name" value="HI0933_like"/>
    <property type="match status" value="1"/>
</dbReference>
<dbReference type="Gene3D" id="1.10.8.260">
    <property type="entry name" value="HI0933 insert domain-like"/>
    <property type="match status" value="1"/>
</dbReference>
<dbReference type="PRINTS" id="PR00368">
    <property type="entry name" value="FADPNR"/>
</dbReference>
<dbReference type="Gene3D" id="3.50.50.60">
    <property type="entry name" value="FAD/NAD(P)-binding domain"/>
    <property type="match status" value="1"/>
</dbReference>
<feature type="domain" description="RsdA/BaiN/AoA(So)-like Rossmann fold-like" evidence="4">
    <location>
        <begin position="6"/>
        <end position="408"/>
    </location>
</feature>
<keyword evidence="7" id="KW-1185">Reference proteome</keyword>
<reference evidence="6 7" key="1">
    <citation type="submission" date="2017-01" db="EMBL/GenBank/DDBJ databases">
        <title>First insights into the biology of 'candidatus Vampirococcus archaeovorus'.</title>
        <authorList>
            <person name="Kizina J."/>
            <person name="Jordan S."/>
            <person name="Stueber K."/>
            <person name="Reinhardt R."/>
            <person name="Harder J."/>
        </authorList>
    </citation>
    <scope>NUCLEOTIDE SEQUENCE [LARGE SCALE GENOMIC DNA]</scope>
    <source>
        <strain evidence="6 7">LiM</strain>
    </source>
</reference>
<dbReference type="RefSeq" id="WP_128700140.1">
    <property type="nucleotide sequence ID" value="NZ_CP019384.1"/>
</dbReference>
<dbReference type="SUPFAM" id="SSF160996">
    <property type="entry name" value="HI0933 insert domain-like"/>
    <property type="match status" value="1"/>
</dbReference>
<evidence type="ECO:0000313" key="6">
    <source>
        <dbReference type="EMBL" id="QAT17322.1"/>
    </source>
</evidence>